<name>A0A067PIX1_9AGAM</name>
<dbReference type="FunCoup" id="A0A067PIX1">
    <property type="interactions" value="2"/>
</dbReference>
<dbReference type="Gene3D" id="3.60.15.10">
    <property type="entry name" value="Ribonuclease Z/Hydroxyacylglutathione hydrolase-like"/>
    <property type="match status" value="1"/>
</dbReference>
<dbReference type="Pfam" id="PF12706">
    <property type="entry name" value="Lactamase_B_2"/>
    <property type="match status" value="1"/>
</dbReference>
<dbReference type="SUPFAM" id="SSF56281">
    <property type="entry name" value="Metallo-hydrolase/oxidoreductase"/>
    <property type="match status" value="1"/>
</dbReference>
<dbReference type="InterPro" id="IPR036866">
    <property type="entry name" value="RibonucZ/Hydroxyglut_hydro"/>
</dbReference>
<evidence type="ECO:0000256" key="1">
    <source>
        <dbReference type="SAM" id="MobiDB-lite"/>
    </source>
</evidence>
<dbReference type="InterPro" id="IPR001279">
    <property type="entry name" value="Metallo-B-lactamas"/>
</dbReference>
<evidence type="ECO:0000313" key="3">
    <source>
        <dbReference type="EMBL" id="KDQ54858.1"/>
    </source>
</evidence>
<dbReference type="PANTHER" id="PTHR42663">
    <property type="entry name" value="HYDROLASE C777.06C-RELATED-RELATED"/>
    <property type="match status" value="1"/>
</dbReference>
<accession>A0A067PIX1</accession>
<organism evidence="3 4">
    <name type="scientific">Jaapia argillacea MUCL 33604</name>
    <dbReference type="NCBI Taxonomy" id="933084"/>
    <lineage>
        <taxon>Eukaryota</taxon>
        <taxon>Fungi</taxon>
        <taxon>Dikarya</taxon>
        <taxon>Basidiomycota</taxon>
        <taxon>Agaricomycotina</taxon>
        <taxon>Agaricomycetes</taxon>
        <taxon>Agaricomycetidae</taxon>
        <taxon>Jaapiales</taxon>
        <taxon>Jaapiaceae</taxon>
        <taxon>Jaapia</taxon>
    </lineage>
</organism>
<sequence>MGSYEKACCDDAIELIFLGTGTSSSLPHVDCLTAPPDAKPCRTCLSTLTPQGKKNCRRNTSAVVRAKGKDGEKKTIVIDVGKTFQAAALEWFPKYGLRRIDAVLVTHPHADAMNGLDDLRGWTLHSAIQPYIDVYVSQTTFTEVLRSFPYLVAKEFASGGGDVPDFKWHIIDDRVPFEIGDTGIEVTPFSVHHGRHFSPPPACLPTPTSTAPSSPPASGAATPTKSTELTLPNNIIHPYLCFGFKFQEELVYMSDVSHIPEDVWSFLGRPAGSLTAETPLPLLVLDCLRLAPHTSHFGLKDSIAAARRMDATKTYLVGFGHEVSHDEYVVVGEAVGGQHLDLDTVSPLVRRGIDLLDEGKDIWVRPAYDGLRVFLSEIGEIHDEGYDVDRT</sequence>
<feature type="region of interest" description="Disordered" evidence="1">
    <location>
        <begin position="200"/>
        <end position="226"/>
    </location>
</feature>
<gene>
    <name evidence="3" type="ORF">JAAARDRAFT_60314</name>
</gene>
<evidence type="ECO:0000313" key="4">
    <source>
        <dbReference type="Proteomes" id="UP000027265"/>
    </source>
</evidence>
<dbReference type="PANTHER" id="PTHR42663:SF6">
    <property type="entry name" value="HYDROLASE C777.06C-RELATED"/>
    <property type="match status" value="1"/>
</dbReference>
<dbReference type="HOGENOM" id="CLU_044538_1_2_1"/>
<dbReference type="Proteomes" id="UP000027265">
    <property type="component" value="Unassembled WGS sequence"/>
</dbReference>
<dbReference type="OrthoDB" id="341300at2759"/>
<feature type="domain" description="Metallo-beta-lactamase" evidence="2">
    <location>
        <begin position="75"/>
        <end position="196"/>
    </location>
</feature>
<keyword evidence="4" id="KW-1185">Reference proteome</keyword>
<dbReference type="AlphaFoldDB" id="A0A067PIX1"/>
<dbReference type="InParanoid" id="A0A067PIX1"/>
<dbReference type="STRING" id="933084.A0A067PIX1"/>
<proteinExistence type="predicted"/>
<evidence type="ECO:0000259" key="2">
    <source>
        <dbReference type="Pfam" id="PF12706"/>
    </source>
</evidence>
<dbReference type="EMBL" id="KL197727">
    <property type="protein sequence ID" value="KDQ54858.1"/>
    <property type="molecule type" value="Genomic_DNA"/>
</dbReference>
<reference evidence="4" key="1">
    <citation type="journal article" date="2014" name="Proc. Natl. Acad. Sci. U.S.A.">
        <title>Extensive sampling of basidiomycete genomes demonstrates inadequacy of the white-rot/brown-rot paradigm for wood decay fungi.</title>
        <authorList>
            <person name="Riley R."/>
            <person name="Salamov A.A."/>
            <person name="Brown D.W."/>
            <person name="Nagy L.G."/>
            <person name="Floudas D."/>
            <person name="Held B.W."/>
            <person name="Levasseur A."/>
            <person name="Lombard V."/>
            <person name="Morin E."/>
            <person name="Otillar R."/>
            <person name="Lindquist E.A."/>
            <person name="Sun H."/>
            <person name="LaButti K.M."/>
            <person name="Schmutz J."/>
            <person name="Jabbour D."/>
            <person name="Luo H."/>
            <person name="Baker S.E."/>
            <person name="Pisabarro A.G."/>
            <person name="Walton J.D."/>
            <person name="Blanchette R.A."/>
            <person name="Henrissat B."/>
            <person name="Martin F."/>
            <person name="Cullen D."/>
            <person name="Hibbett D.S."/>
            <person name="Grigoriev I.V."/>
        </authorList>
    </citation>
    <scope>NUCLEOTIDE SEQUENCE [LARGE SCALE GENOMIC DNA]</scope>
    <source>
        <strain evidence="4">MUCL 33604</strain>
    </source>
</reference>
<dbReference type="CDD" id="cd16279">
    <property type="entry name" value="metallo-hydrolase-like_MBL-fold"/>
    <property type="match status" value="1"/>
</dbReference>
<protein>
    <recommendedName>
        <fullName evidence="2">Metallo-beta-lactamase domain-containing protein</fullName>
    </recommendedName>
</protein>
<feature type="compositionally biased region" description="Low complexity" evidence="1">
    <location>
        <begin position="205"/>
        <end position="226"/>
    </location>
</feature>